<dbReference type="RefSeq" id="WP_117807369.1">
    <property type="nucleotide sequence ID" value="NZ_JACOOX010000004.1"/>
</dbReference>
<proteinExistence type="inferred from homology"/>
<evidence type="ECO:0000256" key="7">
    <source>
        <dbReference type="RuleBase" id="RU362124"/>
    </source>
</evidence>
<evidence type="ECO:0000313" key="9">
    <source>
        <dbReference type="EMBL" id="MBC5662832.1"/>
    </source>
</evidence>
<dbReference type="GO" id="GO:0016987">
    <property type="term" value="F:sigma factor activity"/>
    <property type="evidence" value="ECO:0007669"/>
    <property type="project" value="UniProtKB-KW"/>
</dbReference>
<dbReference type="Pfam" id="PF04545">
    <property type="entry name" value="Sigma70_r4"/>
    <property type="match status" value="1"/>
</dbReference>
<evidence type="ECO:0000256" key="5">
    <source>
        <dbReference type="ARBA" id="ARBA00023125"/>
    </source>
</evidence>
<dbReference type="PIRSF" id="PIRSF000770">
    <property type="entry name" value="RNA_pol_sigma-SigE/K"/>
    <property type="match status" value="1"/>
</dbReference>
<dbReference type="NCBIfam" id="NF004471">
    <property type="entry name" value="PRK05803.1"/>
    <property type="match status" value="1"/>
</dbReference>
<sequence length="226" mass="26093">MHFFHILIIKYIQIARGLFSMQAFKKPLLPDQEEYYLKLCRAGDADARRILIESNMRLVAHIAKKYIGTADNDDLLSVGTIGLIKAIDSYDHAKGNRLVTYASRCIDNELLMMLRHSRKYAREVSLFEPIGTDKEGNEINLIDIISQDEATILDSMVHTYHINRLPYCLKHCLSEQEASLIIRRYGLYGHPPRTQKEIASQMGISRSYVSRIEKRALQKIRRQLEA</sequence>
<keyword evidence="3 7" id="KW-0805">Transcription regulation</keyword>
<keyword evidence="4 7" id="KW-0731">Sigma factor</keyword>
<evidence type="ECO:0000256" key="4">
    <source>
        <dbReference type="ARBA" id="ARBA00023082"/>
    </source>
</evidence>
<evidence type="ECO:0000256" key="1">
    <source>
        <dbReference type="ARBA" id="ARBA00007788"/>
    </source>
</evidence>
<evidence type="ECO:0000256" key="3">
    <source>
        <dbReference type="ARBA" id="ARBA00023015"/>
    </source>
</evidence>
<dbReference type="InterPro" id="IPR000943">
    <property type="entry name" value="RNA_pol_sigma70"/>
</dbReference>
<dbReference type="InterPro" id="IPR001387">
    <property type="entry name" value="Cro/C1-type_HTH"/>
</dbReference>
<comment type="function">
    <text evidence="7">Sigma factors are initiation factors that promote the attachment of RNA polymerase to specific initiation sites and are then released.</text>
</comment>
<reference evidence="9 10" key="1">
    <citation type="submission" date="2020-08" db="EMBL/GenBank/DDBJ databases">
        <title>Genome public.</title>
        <authorList>
            <person name="Liu C."/>
            <person name="Sun Q."/>
        </authorList>
    </citation>
    <scope>NUCLEOTIDE SEQUENCE [LARGE SCALE GENOMIC DNA]</scope>
    <source>
        <strain evidence="9 10">NSJ-10</strain>
    </source>
</reference>
<dbReference type="GO" id="GO:0003677">
    <property type="term" value="F:DNA binding"/>
    <property type="evidence" value="ECO:0007669"/>
    <property type="project" value="UniProtKB-KW"/>
</dbReference>
<dbReference type="InterPro" id="IPR050813">
    <property type="entry name" value="Sigma-70_Factor"/>
</dbReference>
<dbReference type="Gene3D" id="1.20.120.1810">
    <property type="match status" value="1"/>
</dbReference>
<dbReference type="NCBIfam" id="TIGR02937">
    <property type="entry name" value="sigma70-ECF"/>
    <property type="match status" value="1"/>
</dbReference>
<dbReference type="InterPro" id="IPR007630">
    <property type="entry name" value="RNA_pol_sigma70_r4"/>
</dbReference>
<evidence type="ECO:0000259" key="8">
    <source>
        <dbReference type="PROSITE" id="PS50943"/>
    </source>
</evidence>
<dbReference type="SUPFAM" id="SSF88946">
    <property type="entry name" value="Sigma2 domain of RNA polymerase sigma factors"/>
    <property type="match status" value="1"/>
</dbReference>
<evidence type="ECO:0000313" key="10">
    <source>
        <dbReference type="Proteomes" id="UP000615234"/>
    </source>
</evidence>
<dbReference type="Gene3D" id="1.10.10.10">
    <property type="entry name" value="Winged helix-like DNA-binding domain superfamily/Winged helix DNA-binding domain"/>
    <property type="match status" value="1"/>
</dbReference>
<keyword evidence="5 7" id="KW-0238">DNA-binding</keyword>
<name>A0A8I0DUZ2_9FIRM</name>
<dbReference type="PANTHER" id="PTHR30376">
    <property type="entry name" value="SIGMA FACTOR RPOH HEAT SHOCK RELATED"/>
    <property type="match status" value="1"/>
</dbReference>
<keyword evidence="6 7" id="KW-0804">Transcription</keyword>
<dbReference type="InterPro" id="IPR013325">
    <property type="entry name" value="RNA_pol_sigma_r2"/>
</dbReference>
<protein>
    <recommendedName>
        <fullName evidence="7">RNA polymerase sigma factor</fullName>
    </recommendedName>
</protein>
<dbReference type="GO" id="GO:0006352">
    <property type="term" value="P:DNA-templated transcription initiation"/>
    <property type="evidence" value="ECO:0007669"/>
    <property type="project" value="InterPro"/>
</dbReference>
<dbReference type="InterPro" id="IPR013324">
    <property type="entry name" value="RNA_pol_sigma_r3/r4-like"/>
</dbReference>
<dbReference type="Pfam" id="PF04542">
    <property type="entry name" value="Sigma70_r2"/>
    <property type="match status" value="1"/>
</dbReference>
<dbReference type="PROSITE" id="PS50943">
    <property type="entry name" value="HTH_CROC1"/>
    <property type="match status" value="1"/>
</dbReference>
<dbReference type="PROSITE" id="PS00715">
    <property type="entry name" value="SIGMA70_1"/>
    <property type="match status" value="1"/>
</dbReference>
<dbReference type="Proteomes" id="UP000615234">
    <property type="component" value="Unassembled WGS sequence"/>
</dbReference>
<comment type="caution">
    <text evidence="9">The sequence shown here is derived from an EMBL/GenBank/DDBJ whole genome shotgun (WGS) entry which is preliminary data.</text>
</comment>
<dbReference type="EMBL" id="JACOOX010000004">
    <property type="protein sequence ID" value="MBC5662832.1"/>
    <property type="molecule type" value="Genomic_DNA"/>
</dbReference>
<dbReference type="InterPro" id="IPR007627">
    <property type="entry name" value="RNA_pol_sigma70_r2"/>
</dbReference>
<feature type="domain" description="HTH cro/C1-type" evidence="8">
    <location>
        <begin position="194"/>
        <end position="214"/>
    </location>
</feature>
<accession>A0A8I0DUZ2</accession>
<dbReference type="SUPFAM" id="SSF88659">
    <property type="entry name" value="Sigma3 and sigma4 domains of RNA polymerase sigma factors"/>
    <property type="match status" value="1"/>
</dbReference>
<keyword evidence="2" id="KW-0749">Sporulation</keyword>
<dbReference type="InterPro" id="IPR036388">
    <property type="entry name" value="WH-like_DNA-bd_sf"/>
</dbReference>
<keyword evidence="10" id="KW-1185">Reference proteome</keyword>
<dbReference type="PANTHER" id="PTHR30376:SF3">
    <property type="entry name" value="RNA POLYMERASE SIGMA FACTOR RPOH"/>
    <property type="match status" value="1"/>
</dbReference>
<dbReference type="PRINTS" id="PR00046">
    <property type="entry name" value="SIGMA70FCT"/>
</dbReference>
<dbReference type="PROSITE" id="PS00716">
    <property type="entry name" value="SIGMA70_2"/>
    <property type="match status" value="1"/>
</dbReference>
<dbReference type="GO" id="GO:0030435">
    <property type="term" value="P:sporulation resulting in formation of a cellular spore"/>
    <property type="evidence" value="ECO:0007669"/>
    <property type="project" value="UniProtKB-KW"/>
</dbReference>
<organism evidence="9 10">
    <name type="scientific">Coprococcus hominis</name>
    <name type="common">ex Liu et al. 2022</name>
    <dbReference type="NCBI Taxonomy" id="2763039"/>
    <lineage>
        <taxon>Bacteria</taxon>
        <taxon>Bacillati</taxon>
        <taxon>Bacillota</taxon>
        <taxon>Clostridia</taxon>
        <taxon>Lachnospirales</taxon>
        <taxon>Lachnospiraceae</taxon>
        <taxon>Coprococcus</taxon>
    </lineage>
</organism>
<dbReference type="InterPro" id="IPR014284">
    <property type="entry name" value="RNA_pol_sigma-70_dom"/>
</dbReference>
<evidence type="ECO:0000256" key="6">
    <source>
        <dbReference type="ARBA" id="ARBA00023163"/>
    </source>
</evidence>
<dbReference type="AlphaFoldDB" id="A0A8I0DUZ2"/>
<dbReference type="CDD" id="cd06171">
    <property type="entry name" value="Sigma70_r4"/>
    <property type="match status" value="1"/>
</dbReference>
<evidence type="ECO:0000256" key="2">
    <source>
        <dbReference type="ARBA" id="ARBA00022969"/>
    </source>
</evidence>
<comment type="similarity">
    <text evidence="1 7">Belongs to the sigma-70 factor family.</text>
</comment>
<gene>
    <name evidence="9" type="primary">sigK</name>
    <name evidence="9" type="ORF">H8S09_07995</name>
</gene>